<feature type="domain" description="Clp R" evidence="2">
    <location>
        <begin position="2"/>
        <end position="192"/>
    </location>
</feature>
<name>A0A291QG10_9ACTN</name>
<reference evidence="3 4" key="1">
    <citation type="submission" date="2017-08" db="EMBL/GenBank/DDBJ databases">
        <title>Complete Genome Sequence of Streptomyces formicae KY5, the formicamycin producer.</title>
        <authorList>
            <person name="Holmes N.A."/>
            <person name="Devine R."/>
            <person name="Qin Z."/>
            <person name="Seipke R.F."/>
            <person name="Wilkinson B."/>
            <person name="Hutchings M.I."/>
        </authorList>
    </citation>
    <scope>NUCLEOTIDE SEQUENCE [LARGE SCALE GENOMIC DNA]</scope>
    <source>
        <strain evidence="3 4">KY5</strain>
    </source>
</reference>
<evidence type="ECO:0000313" key="4">
    <source>
        <dbReference type="Proteomes" id="UP000221011"/>
    </source>
</evidence>
<protein>
    <recommendedName>
        <fullName evidence="2">Clp R domain-containing protein</fullName>
    </recommendedName>
</protein>
<evidence type="ECO:0000256" key="1">
    <source>
        <dbReference type="PROSITE-ProRule" id="PRU01251"/>
    </source>
</evidence>
<dbReference type="RefSeq" id="WP_098244733.1">
    <property type="nucleotide sequence ID" value="NZ_CP022685.1"/>
</dbReference>
<proteinExistence type="predicted"/>
<dbReference type="EMBL" id="CP022685">
    <property type="protein sequence ID" value="ATL30424.1"/>
    <property type="molecule type" value="Genomic_DNA"/>
</dbReference>
<dbReference type="Pfam" id="PF02861">
    <property type="entry name" value="Clp_N"/>
    <property type="match status" value="2"/>
</dbReference>
<dbReference type="PROSITE" id="PS51903">
    <property type="entry name" value="CLP_R"/>
    <property type="match status" value="1"/>
</dbReference>
<dbReference type="KEGG" id="sfk:KY5_5406"/>
<dbReference type="SUPFAM" id="SSF81923">
    <property type="entry name" value="Double Clp-N motif"/>
    <property type="match status" value="2"/>
</dbReference>
<dbReference type="InterPro" id="IPR004176">
    <property type="entry name" value="Clp_R_N"/>
</dbReference>
<dbReference type="Proteomes" id="UP000221011">
    <property type="component" value="Chromosome"/>
</dbReference>
<sequence>MFERFTRNARDVVKGAVVHCERAGHDSVEEAHLLLSLLDREGSRASFVLAALGAKGRRDSIAAALDEVRRRGGMSRADVDALAGLGIDLGEIVSRVEQAHGAGALSDARPRRGLLGVVRSGHRPFTPEAKDVLVRALRIVTGERGRQLGDEHLLLALTLGRGAVADVLADHGVTEGSVRRVLHGGGGEAMAG</sequence>
<dbReference type="Gene3D" id="1.10.1780.10">
    <property type="entry name" value="Clp, N-terminal domain"/>
    <property type="match status" value="2"/>
</dbReference>
<gene>
    <name evidence="3" type="ORF">KY5_5406</name>
</gene>
<evidence type="ECO:0000313" key="3">
    <source>
        <dbReference type="EMBL" id="ATL30424.1"/>
    </source>
</evidence>
<organism evidence="3 4">
    <name type="scientific">Streptomyces formicae</name>
    <dbReference type="NCBI Taxonomy" id="1616117"/>
    <lineage>
        <taxon>Bacteria</taxon>
        <taxon>Bacillati</taxon>
        <taxon>Actinomycetota</taxon>
        <taxon>Actinomycetes</taxon>
        <taxon>Kitasatosporales</taxon>
        <taxon>Streptomycetaceae</taxon>
        <taxon>Streptomyces</taxon>
    </lineage>
</organism>
<dbReference type="InterPro" id="IPR036628">
    <property type="entry name" value="Clp_N_dom_sf"/>
</dbReference>
<keyword evidence="4" id="KW-1185">Reference proteome</keyword>
<evidence type="ECO:0000259" key="2">
    <source>
        <dbReference type="PROSITE" id="PS51903"/>
    </source>
</evidence>
<dbReference type="AlphaFoldDB" id="A0A291QG10"/>
<keyword evidence="1" id="KW-0677">Repeat</keyword>
<accession>A0A291QG10</accession>